<feature type="domain" description="Anti-bacteriophage protein A/HamA C-terminal" evidence="1">
    <location>
        <begin position="1"/>
        <end position="38"/>
    </location>
</feature>
<accession>A0ABW9ZWD4</accession>
<dbReference type="Pfam" id="PF08878">
    <property type="entry name" value="HamA"/>
    <property type="match status" value="1"/>
</dbReference>
<dbReference type="RefSeq" id="WP_161817529.1">
    <property type="nucleotide sequence ID" value="NZ_JAACJS010000002.1"/>
</dbReference>
<sequence length="45" mass="5037">MYFKDAINVNVHGFDGVHISINGDQKKLWLGESKLYSRVMATVPG</sequence>
<protein>
    <submittedName>
        <fullName evidence="2">DUF1837 domain-containing protein</fullName>
    </submittedName>
</protein>
<organism evidence="2 3">
    <name type="scientific">Sediminibacterium roseum</name>
    <dbReference type="NCBI Taxonomy" id="1978412"/>
    <lineage>
        <taxon>Bacteria</taxon>
        <taxon>Pseudomonadati</taxon>
        <taxon>Bacteroidota</taxon>
        <taxon>Chitinophagia</taxon>
        <taxon>Chitinophagales</taxon>
        <taxon>Chitinophagaceae</taxon>
        <taxon>Sediminibacterium</taxon>
    </lineage>
</organism>
<proteinExistence type="predicted"/>
<keyword evidence="3" id="KW-1185">Reference proteome</keyword>
<dbReference type="InterPro" id="IPR014976">
    <property type="entry name" value="AbpA_HamA_C"/>
</dbReference>
<evidence type="ECO:0000259" key="1">
    <source>
        <dbReference type="Pfam" id="PF08878"/>
    </source>
</evidence>
<gene>
    <name evidence="2" type="ORF">GWC95_04600</name>
</gene>
<comment type="caution">
    <text evidence="2">The sequence shown here is derived from an EMBL/GenBank/DDBJ whole genome shotgun (WGS) entry which is preliminary data.</text>
</comment>
<dbReference type="EMBL" id="JAACJS010000002">
    <property type="protein sequence ID" value="NCI49191.1"/>
    <property type="molecule type" value="Genomic_DNA"/>
</dbReference>
<evidence type="ECO:0000313" key="3">
    <source>
        <dbReference type="Proteomes" id="UP000753802"/>
    </source>
</evidence>
<dbReference type="Proteomes" id="UP000753802">
    <property type="component" value="Unassembled WGS sequence"/>
</dbReference>
<name>A0ABW9ZWD4_9BACT</name>
<reference evidence="2 3" key="1">
    <citation type="submission" date="2020-01" db="EMBL/GenBank/DDBJ databases">
        <title>Genome analysis.</title>
        <authorList>
            <person name="Wu S."/>
            <person name="Wang G."/>
        </authorList>
    </citation>
    <scope>NUCLEOTIDE SEQUENCE [LARGE SCALE GENOMIC DNA]</scope>
    <source>
        <strain evidence="2 3">SYL130</strain>
    </source>
</reference>
<evidence type="ECO:0000313" key="2">
    <source>
        <dbReference type="EMBL" id="NCI49191.1"/>
    </source>
</evidence>